<dbReference type="AlphaFoldDB" id="A0A559KDB9"/>
<evidence type="ECO:0000313" key="2">
    <source>
        <dbReference type="Proteomes" id="UP000317036"/>
    </source>
</evidence>
<dbReference type="EMBL" id="VNJI01000010">
    <property type="protein sequence ID" value="TVY10099.1"/>
    <property type="molecule type" value="Genomic_DNA"/>
</dbReference>
<comment type="caution">
    <text evidence="1">The sequence shown here is derived from an EMBL/GenBank/DDBJ whole genome shotgun (WGS) entry which is preliminary data.</text>
</comment>
<proteinExistence type="predicted"/>
<organism evidence="1 2">
    <name type="scientific">Paenibacillus cremeus</name>
    <dbReference type="NCBI Taxonomy" id="2163881"/>
    <lineage>
        <taxon>Bacteria</taxon>
        <taxon>Bacillati</taxon>
        <taxon>Bacillota</taxon>
        <taxon>Bacilli</taxon>
        <taxon>Bacillales</taxon>
        <taxon>Paenibacillaceae</taxon>
        <taxon>Paenibacillus</taxon>
    </lineage>
</organism>
<reference evidence="1 2" key="1">
    <citation type="submission" date="2019-07" db="EMBL/GenBank/DDBJ databases">
        <authorList>
            <person name="Kim J."/>
        </authorList>
    </citation>
    <scope>NUCLEOTIDE SEQUENCE [LARGE SCALE GENOMIC DNA]</scope>
    <source>
        <strain evidence="1 2">JC52</strain>
    </source>
</reference>
<gene>
    <name evidence="1" type="ORF">FPZ49_10275</name>
</gene>
<protein>
    <submittedName>
        <fullName evidence="1">Uncharacterized protein</fullName>
    </submittedName>
</protein>
<dbReference type="Proteomes" id="UP000317036">
    <property type="component" value="Unassembled WGS sequence"/>
</dbReference>
<name>A0A559KDB9_9BACL</name>
<accession>A0A559KDB9</accession>
<keyword evidence="2" id="KW-1185">Reference proteome</keyword>
<evidence type="ECO:0000313" key="1">
    <source>
        <dbReference type="EMBL" id="TVY10099.1"/>
    </source>
</evidence>
<sequence>MSSCDNVYHQDVIRTINHESSFALAMALNERADERKGCPSCGEPLFYYPVASMEEVLHYE</sequence>